<dbReference type="GeneID" id="106058445"/>
<evidence type="ECO:0000256" key="5">
    <source>
        <dbReference type="SAM" id="Phobius"/>
    </source>
</evidence>
<feature type="transmembrane region" description="Helical" evidence="5">
    <location>
        <begin position="23"/>
        <end position="40"/>
    </location>
</feature>
<feature type="transmembrane region" description="Helical" evidence="5">
    <location>
        <begin position="495"/>
        <end position="518"/>
    </location>
</feature>
<dbReference type="CDD" id="cd03784">
    <property type="entry name" value="GT1_Gtf-like"/>
    <property type="match status" value="1"/>
</dbReference>
<dbReference type="PROSITE" id="PS00375">
    <property type="entry name" value="UDPGT"/>
    <property type="match status" value="1"/>
</dbReference>
<dbReference type="Proteomes" id="UP001165740">
    <property type="component" value="Chromosome 15"/>
</dbReference>
<comment type="similarity">
    <text evidence="1 4">Belongs to the UDP-glycosyltransferase family.</text>
</comment>
<dbReference type="OMA" id="IPTIFGW"/>
<evidence type="ECO:0000313" key="6">
    <source>
        <dbReference type="Proteomes" id="UP001165740"/>
    </source>
</evidence>
<dbReference type="GO" id="GO:0008194">
    <property type="term" value="F:UDP-glycosyltransferase activity"/>
    <property type="evidence" value="ECO:0007669"/>
    <property type="project" value="InterPro"/>
</dbReference>
<sequence length="556" mass="64244">MPACCRTGTQERRTCPLSAGRPVSFAKFLLFCSVLGLLLFSPKMYEAKKVVMFPSTTRSYILYHSNIAQSLMNLGHDVWLCVPRYLADENLVSNRSIRLLTYDSLSSNDTLTLEEFWQVGNDSIFSLFRRDLKKERYVRKTLADTEFLGQLQSIKPDLFVLELSKKIVNLVVIPYKYSIPFAFVGTMNDPTLTRTYINPSFEPIIYLNLTDNMTFLQRLKSSFLYYYYFLYHPYIDNSVVPVFAPEKERLTINEIVLKAEIFLFEADNVMDYPRVSLPNIKFIGSSSAKPAKRLTGDLKMFADNSTNGIALVSFGSKNLLIPRDILDKMATSFREINLNVIWRIKQISINSSKIITREWFPQNDLLGHPNMKVFISHCGKNGQYEALYHAVPMLCIPLQTDQFYNAERVTVKRFGLSADIRAVSSEQLTNLIQEVATNPKYKVSIQKSSNIYKHLYASSSIEAAFWLDHVMTYGSDHMRSQAQKVPLYQFLNLDILVFAFIICAIAPIILTVLCYKLFFILKKLYIHIFMFLYFITKQIYVYTLMDIIQPYKSKNE</sequence>
<dbReference type="FunFam" id="3.40.50.2000:FF:000021">
    <property type="entry name" value="UDP-glucuronosyltransferase"/>
    <property type="match status" value="1"/>
</dbReference>
<keyword evidence="6" id="KW-1185">Reference proteome</keyword>
<dbReference type="Gene3D" id="3.40.50.2000">
    <property type="entry name" value="Glycogen Phosphorylase B"/>
    <property type="match status" value="1"/>
</dbReference>
<protein>
    <submittedName>
        <fullName evidence="7">UDP-glucuronosyltransferase 2B17-like isoform X1</fullName>
    </submittedName>
</protein>
<evidence type="ECO:0000256" key="3">
    <source>
        <dbReference type="ARBA" id="ARBA00022679"/>
    </source>
</evidence>
<dbReference type="SUPFAM" id="SSF53756">
    <property type="entry name" value="UDP-Glycosyltransferase/glycogen phosphorylase"/>
    <property type="match status" value="1"/>
</dbReference>
<dbReference type="PANTHER" id="PTHR48043:SF145">
    <property type="entry name" value="FI06409P-RELATED"/>
    <property type="match status" value="1"/>
</dbReference>
<gene>
    <name evidence="7" type="primary">LOC106058445</name>
</gene>
<organism evidence="6 7">
    <name type="scientific">Biomphalaria glabrata</name>
    <name type="common">Bloodfluke planorb</name>
    <name type="synonym">Freshwater snail</name>
    <dbReference type="NCBI Taxonomy" id="6526"/>
    <lineage>
        <taxon>Eukaryota</taxon>
        <taxon>Metazoa</taxon>
        <taxon>Spiralia</taxon>
        <taxon>Lophotrochozoa</taxon>
        <taxon>Mollusca</taxon>
        <taxon>Gastropoda</taxon>
        <taxon>Heterobranchia</taxon>
        <taxon>Euthyneura</taxon>
        <taxon>Panpulmonata</taxon>
        <taxon>Hygrophila</taxon>
        <taxon>Lymnaeoidea</taxon>
        <taxon>Planorbidae</taxon>
        <taxon>Biomphalaria</taxon>
    </lineage>
</organism>
<keyword evidence="5" id="KW-0472">Membrane</keyword>
<dbReference type="InterPro" id="IPR050271">
    <property type="entry name" value="UDP-glycosyltransferase"/>
</dbReference>
<dbReference type="RefSeq" id="XP_055867854.1">
    <property type="nucleotide sequence ID" value="XM_056011879.1"/>
</dbReference>
<feature type="transmembrane region" description="Helical" evidence="5">
    <location>
        <begin position="524"/>
        <end position="545"/>
    </location>
</feature>
<keyword evidence="5" id="KW-1133">Transmembrane helix</keyword>
<evidence type="ECO:0000313" key="7">
    <source>
        <dbReference type="RefSeq" id="XP_055867854.1"/>
    </source>
</evidence>
<proteinExistence type="inferred from homology"/>
<dbReference type="OrthoDB" id="6072202at2759"/>
<name>A0A9W2YYR4_BIOGL</name>
<reference evidence="7" key="1">
    <citation type="submission" date="2025-08" db="UniProtKB">
        <authorList>
            <consortium name="RefSeq"/>
        </authorList>
    </citation>
    <scope>IDENTIFICATION</scope>
</reference>
<accession>A0A9W2YYR4</accession>
<evidence type="ECO:0000256" key="2">
    <source>
        <dbReference type="ARBA" id="ARBA00022676"/>
    </source>
</evidence>
<dbReference type="Pfam" id="PF00201">
    <property type="entry name" value="UDPGT"/>
    <property type="match status" value="1"/>
</dbReference>
<dbReference type="PANTHER" id="PTHR48043">
    <property type="entry name" value="EG:EG0003.4 PROTEIN-RELATED"/>
    <property type="match status" value="1"/>
</dbReference>
<dbReference type="InterPro" id="IPR035595">
    <property type="entry name" value="UDP_glycos_trans_CS"/>
</dbReference>
<dbReference type="InterPro" id="IPR002213">
    <property type="entry name" value="UDP_glucos_trans"/>
</dbReference>
<keyword evidence="3 4" id="KW-0808">Transferase</keyword>
<evidence type="ECO:0000256" key="1">
    <source>
        <dbReference type="ARBA" id="ARBA00009995"/>
    </source>
</evidence>
<keyword evidence="2 4" id="KW-0328">Glycosyltransferase</keyword>
<keyword evidence="5" id="KW-0812">Transmembrane</keyword>
<evidence type="ECO:0000256" key="4">
    <source>
        <dbReference type="RuleBase" id="RU003718"/>
    </source>
</evidence>
<dbReference type="AlphaFoldDB" id="A0A9W2YYR4"/>